<keyword evidence="1" id="KW-1133">Transmembrane helix</keyword>
<reference evidence="2 3" key="1">
    <citation type="submission" date="2021-01" db="EMBL/GenBank/DDBJ databases">
        <title>Brevundimonas vitis sp. nov., an bacterium isolated from grape (Vitis vinifera).</title>
        <authorList>
            <person name="Jiang L."/>
            <person name="Lee J."/>
        </authorList>
    </citation>
    <scope>NUCLEOTIDE SEQUENCE [LARGE SCALE GENOMIC DNA]</scope>
    <source>
        <strain evidence="2 3">GRTSA-9</strain>
    </source>
</reference>
<dbReference type="RefSeq" id="WP_201102088.1">
    <property type="nucleotide sequence ID" value="NZ_CP067977.1"/>
</dbReference>
<dbReference type="EMBL" id="CP067977">
    <property type="protein sequence ID" value="QQQ17712.1"/>
    <property type="molecule type" value="Genomic_DNA"/>
</dbReference>
<evidence type="ECO:0000256" key="1">
    <source>
        <dbReference type="SAM" id="Phobius"/>
    </source>
</evidence>
<dbReference type="Proteomes" id="UP000595448">
    <property type="component" value="Chromosome"/>
</dbReference>
<feature type="transmembrane region" description="Helical" evidence="1">
    <location>
        <begin position="98"/>
        <end position="119"/>
    </location>
</feature>
<sequence>MKFRLDSPSDLPGQRAVIWRKSPVMVALAAVLGAAWPPLILTLPLWRPNNWMPGLSMDWRLQVFVLGLIAVPAILWVLARERERSNRPATRLGVVWRFMFFGGLLSAAGQVLMALLTAIAGGIGSAGVGEAAGFAETVFLIFGVGGLPIAMIVGVSYALWAGLCAAFIAFEARPAPVRDRLGVIGETDAV</sequence>
<gene>
    <name evidence="2" type="ORF">JIP62_10235</name>
</gene>
<protein>
    <submittedName>
        <fullName evidence="2">Phthalate transporter</fullName>
    </submittedName>
</protein>
<feature type="transmembrane region" description="Helical" evidence="1">
    <location>
        <begin position="59"/>
        <end position="78"/>
    </location>
</feature>
<keyword evidence="3" id="KW-1185">Reference proteome</keyword>
<keyword evidence="1" id="KW-0472">Membrane</keyword>
<name>A0ABX7BJH7_9CAUL</name>
<feature type="transmembrane region" description="Helical" evidence="1">
    <location>
        <begin position="139"/>
        <end position="170"/>
    </location>
</feature>
<keyword evidence="1" id="KW-0812">Transmembrane</keyword>
<proteinExistence type="predicted"/>
<evidence type="ECO:0000313" key="2">
    <source>
        <dbReference type="EMBL" id="QQQ17712.1"/>
    </source>
</evidence>
<accession>A0ABX7BJH7</accession>
<organism evidence="2 3">
    <name type="scientific">Brevundimonas vitisensis</name>
    <dbReference type="NCBI Taxonomy" id="2800818"/>
    <lineage>
        <taxon>Bacteria</taxon>
        <taxon>Pseudomonadati</taxon>
        <taxon>Pseudomonadota</taxon>
        <taxon>Alphaproteobacteria</taxon>
        <taxon>Caulobacterales</taxon>
        <taxon>Caulobacteraceae</taxon>
        <taxon>Brevundimonas</taxon>
    </lineage>
</organism>
<feature type="transmembrane region" description="Helical" evidence="1">
    <location>
        <begin position="24"/>
        <end position="47"/>
    </location>
</feature>
<evidence type="ECO:0000313" key="3">
    <source>
        <dbReference type="Proteomes" id="UP000595448"/>
    </source>
</evidence>